<dbReference type="AlphaFoldDB" id="M6CVL6"/>
<gene>
    <name evidence="1" type="ORF">LEP1GSC194_1423</name>
</gene>
<evidence type="ECO:0000313" key="2">
    <source>
        <dbReference type="Proteomes" id="UP000011988"/>
    </source>
</evidence>
<proteinExistence type="predicted"/>
<accession>M6CVL6</accession>
<comment type="caution">
    <text evidence="1">The sequence shown here is derived from an EMBL/GenBank/DDBJ whole genome shotgun (WGS) entry which is preliminary data.</text>
</comment>
<dbReference type="RefSeq" id="WP_020773644.1">
    <property type="nucleotide sequence ID" value="NZ_ANIK01000049.1"/>
</dbReference>
<organism evidence="1 2">
    <name type="scientific">Leptospira alstonii serovar Sichuan str. 79601</name>
    <dbReference type="NCBI Taxonomy" id="1218565"/>
    <lineage>
        <taxon>Bacteria</taxon>
        <taxon>Pseudomonadati</taxon>
        <taxon>Spirochaetota</taxon>
        <taxon>Spirochaetia</taxon>
        <taxon>Leptospirales</taxon>
        <taxon>Leptospiraceae</taxon>
        <taxon>Leptospira</taxon>
    </lineage>
</organism>
<sequence>MEDKDWENHQWIFEPDGSLLDIYVQDVGLSEWIQLIKFLNQDFGLKFFRGDEDAFESNIDQDYVVDKLSGKIDTGALAHIFLKNIQVNCHFFILNEIEFDVRPKDIGSEEHFVELFEFIYSICKLLNKEIILTPENTPMAPYAFFNQHGQYKIYSKIEYAKLFS</sequence>
<name>M6CVL6_9LEPT</name>
<dbReference type="Proteomes" id="UP000011988">
    <property type="component" value="Unassembled WGS sequence"/>
</dbReference>
<protein>
    <submittedName>
        <fullName evidence="1">Uncharacterized protein</fullName>
    </submittedName>
</protein>
<dbReference type="EMBL" id="ANIK01000049">
    <property type="protein sequence ID" value="EMJ94521.1"/>
    <property type="molecule type" value="Genomic_DNA"/>
</dbReference>
<evidence type="ECO:0000313" key="1">
    <source>
        <dbReference type="EMBL" id="EMJ94521.1"/>
    </source>
</evidence>
<reference evidence="1 2" key="1">
    <citation type="submission" date="2013-01" db="EMBL/GenBank/DDBJ databases">
        <authorList>
            <person name="Harkins D.M."/>
            <person name="Durkin A.S."/>
            <person name="Brinkac L.M."/>
            <person name="Haft D.H."/>
            <person name="Selengut J.D."/>
            <person name="Sanka R."/>
            <person name="DePew J."/>
            <person name="Purushe J."/>
            <person name="Galloway R.L."/>
            <person name="Vinetz J.M."/>
            <person name="Sutton G.G."/>
            <person name="Nierman W.C."/>
            <person name="Fouts D.E."/>
        </authorList>
    </citation>
    <scope>NUCLEOTIDE SEQUENCE [LARGE SCALE GENOMIC DNA]</scope>
    <source>
        <strain evidence="1 2">79601</strain>
    </source>
</reference>
<dbReference type="OrthoDB" id="7875217at2"/>